<evidence type="ECO:0000313" key="1">
    <source>
        <dbReference type="EMBL" id="PIA55150.1"/>
    </source>
</evidence>
<keyword evidence="2" id="KW-1185">Reference proteome</keyword>
<reference evidence="1 2" key="1">
    <citation type="submission" date="2017-09" db="EMBL/GenBank/DDBJ databases">
        <title>WGS assembly of Aquilegia coerulea Goldsmith.</title>
        <authorList>
            <person name="Hodges S."/>
            <person name="Kramer E."/>
            <person name="Nordborg M."/>
            <person name="Tomkins J."/>
            <person name="Borevitz J."/>
            <person name="Derieg N."/>
            <person name="Yan J."/>
            <person name="Mihaltcheva S."/>
            <person name="Hayes R.D."/>
            <person name="Rokhsar D."/>
        </authorList>
    </citation>
    <scope>NUCLEOTIDE SEQUENCE [LARGE SCALE GENOMIC DNA]</scope>
    <source>
        <strain evidence="2">cv. Goldsmith</strain>
    </source>
</reference>
<dbReference type="InParanoid" id="A0A2G5EHG6"/>
<protein>
    <submittedName>
        <fullName evidence="1">Uncharacterized protein</fullName>
    </submittedName>
</protein>
<name>A0A2G5EHG6_AQUCA</name>
<proteinExistence type="predicted"/>
<gene>
    <name evidence="1" type="ORF">AQUCO_00800108v1</name>
</gene>
<accession>A0A2G5EHG6</accession>
<sequence>MYTFALENIGFGVLWIVSPYKGSLYFVFQSECQTDHQGYMVARHQKQEMSNLFPRLDKTETRLRGSFSKELMQNWLLG</sequence>
<dbReference type="Proteomes" id="UP000230069">
    <property type="component" value="Unassembled WGS sequence"/>
</dbReference>
<organism evidence="1 2">
    <name type="scientific">Aquilegia coerulea</name>
    <name type="common">Rocky mountain columbine</name>
    <dbReference type="NCBI Taxonomy" id="218851"/>
    <lineage>
        <taxon>Eukaryota</taxon>
        <taxon>Viridiplantae</taxon>
        <taxon>Streptophyta</taxon>
        <taxon>Embryophyta</taxon>
        <taxon>Tracheophyta</taxon>
        <taxon>Spermatophyta</taxon>
        <taxon>Magnoliopsida</taxon>
        <taxon>Ranunculales</taxon>
        <taxon>Ranunculaceae</taxon>
        <taxon>Thalictroideae</taxon>
        <taxon>Aquilegia</taxon>
    </lineage>
</organism>
<evidence type="ECO:0000313" key="2">
    <source>
        <dbReference type="Proteomes" id="UP000230069"/>
    </source>
</evidence>
<dbReference type="AlphaFoldDB" id="A0A2G5EHG6"/>
<dbReference type="EMBL" id="KZ305025">
    <property type="protein sequence ID" value="PIA55150.1"/>
    <property type="molecule type" value="Genomic_DNA"/>
</dbReference>